<organism evidence="1 2">
    <name type="scientific">Micromonospora siamensis</name>
    <dbReference type="NCBI Taxonomy" id="299152"/>
    <lineage>
        <taxon>Bacteria</taxon>
        <taxon>Bacillati</taxon>
        <taxon>Actinomycetota</taxon>
        <taxon>Actinomycetes</taxon>
        <taxon>Micromonosporales</taxon>
        <taxon>Micromonosporaceae</taxon>
        <taxon>Micromonospora</taxon>
    </lineage>
</organism>
<dbReference type="EMBL" id="LT607751">
    <property type="protein sequence ID" value="SCG60240.1"/>
    <property type="molecule type" value="Genomic_DNA"/>
</dbReference>
<keyword evidence="2" id="KW-1185">Reference proteome</keyword>
<accession>A0A1C5IPG3</accession>
<sequence length="804" mass="88498">MTAATGWRLADRLKTMPSVLAGPILRHTSDTTVTVWLALQQATTVSLTVYDNDAAAGAPVAATAEPAPTVAVGTNLHLVAVTAKVTPPRPRLSEGVTYYYDLRLADGRRLKDPGVLSNDADEAERLQTVVFGSDKLPSFALPPADLGRLRILHGSCRKPHADEYDGLAAVHHLIESSYWASNDTDPWALTRPHLLMLTGDQIYADDVADCMLAMCTDFGDTLLGWSGEQLPGLDTMTSAAFPPGTRAQVVTEVGGLTGSLVDLAELAKSQLMGLGEYLAMYLLVWSPVLWPATLPRTPSLHDAAERERVELMRGTLPQVRRALANVITYMSWDDHEVTDDWNLNREWCRRVWGEEGMTDGRPLGRRIVTNGMLAHAVCQAWGSMPDQFTGDTPGARLLAALPQWDGDPAHQSVLDRLAALLGVPTGKLPAGGVDRLPRAADSLRYHYRLTWTGRPFEILVTDSRTTRSFDPQPMEPPAVMSDEAIAEQLPAVADPPYLTIAVVPGPVLGVPWIEEKQEERTPEMIWGHDAEAWGLRQRTFHRLLGQLAHRPRVVLLSGDVHYGFTIHLSAWNRQPYGTSTPLATPLRSEIAQFTASALKNETNSYLDLTTDKLQGVGWNALPGFAWVPHNPADEVGWAEPLRYWTEWRPAGSTTPQPYFQKNPSRLDVSVPHEFPHYYVPEHWRHRIRYGTGTRSDKQPPVTPLTRPAPDSDKAAFTSWYGGLTTASAYARRARSGTQLVGNNNLGEIRFAPDSSPSRPALAARHILWWQMTAAGQPAYSTTFDVTLDPADASAVPPSYVERPQ</sequence>
<protein>
    <recommendedName>
        <fullName evidence="3">PhoD-like phosphatase</fullName>
    </recommendedName>
</protein>
<reference evidence="1 2" key="1">
    <citation type="submission" date="2016-06" db="EMBL/GenBank/DDBJ databases">
        <authorList>
            <person name="Kjaerup R.B."/>
            <person name="Dalgaard T.S."/>
            <person name="Juul-Madsen H.R."/>
        </authorList>
    </citation>
    <scope>NUCLEOTIDE SEQUENCE [LARGE SCALE GENOMIC DNA]</scope>
    <source>
        <strain evidence="1 2">DSM 45097</strain>
    </source>
</reference>
<proteinExistence type="predicted"/>
<dbReference type="Proteomes" id="UP000198210">
    <property type="component" value="Chromosome I"/>
</dbReference>
<name>A0A1C5IPG3_9ACTN</name>
<dbReference type="PANTHER" id="PTHR37031:SF2">
    <property type="entry name" value="PHOD-LIKE PHOSPHATASE METALLOPHOSPHATASE DOMAIN-CONTAINING PROTEIN"/>
    <property type="match status" value="1"/>
</dbReference>
<gene>
    <name evidence="1" type="ORF">GA0074704_3664</name>
</gene>
<dbReference type="PANTHER" id="PTHR37031">
    <property type="entry name" value="METALLOPHOSPHATASE BINDING DOMAIN PROTEIN"/>
    <property type="match status" value="1"/>
</dbReference>
<dbReference type="InterPro" id="IPR038607">
    <property type="entry name" value="PhoD-like_sf"/>
</dbReference>
<evidence type="ECO:0008006" key="3">
    <source>
        <dbReference type="Google" id="ProtNLM"/>
    </source>
</evidence>
<dbReference type="AlphaFoldDB" id="A0A1C5IPG3"/>
<evidence type="ECO:0000313" key="2">
    <source>
        <dbReference type="Proteomes" id="UP000198210"/>
    </source>
</evidence>
<dbReference type="RefSeq" id="WP_088971630.1">
    <property type="nucleotide sequence ID" value="NZ_JBHLYF010000023.1"/>
</dbReference>
<evidence type="ECO:0000313" key="1">
    <source>
        <dbReference type="EMBL" id="SCG60240.1"/>
    </source>
</evidence>
<dbReference type="Gene3D" id="3.60.21.70">
    <property type="entry name" value="PhoD-like phosphatase"/>
    <property type="match status" value="1"/>
</dbReference>